<dbReference type="KEGG" id="dgg:DGI_0003"/>
<dbReference type="STRING" id="1121448.DGI_0003"/>
<organism evidence="1 2">
    <name type="scientific">Megalodesulfovibrio gigas (strain ATCC 19364 / DSM 1382 / NCIMB 9332 / VKM B-1759)</name>
    <name type="common">Desulfovibrio gigas</name>
    <dbReference type="NCBI Taxonomy" id="1121448"/>
    <lineage>
        <taxon>Bacteria</taxon>
        <taxon>Pseudomonadati</taxon>
        <taxon>Thermodesulfobacteriota</taxon>
        <taxon>Desulfovibrionia</taxon>
        <taxon>Desulfovibrionales</taxon>
        <taxon>Desulfovibrionaceae</taxon>
        <taxon>Megalodesulfovibrio</taxon>
    </lineage>
</organism>
<dbReference type="EMBL" id="CP006585">
    <property type="protein sequence ID" value="AGW11945.1"/>
    <property type="molecule type" value="Genomic_DNA"/>
</dbReference>
<evidence type="ECO:0000313" key="1">
    <source>
        <dbReference type="EMBL" id="AGW11945.1"/>
    </source>
</evidence>
<keyword evidence="2" id="KW-1185">Reference proteome</keyword>
<name>T2G5T1_MEGG1</name>
<evidence type="ECO:0000313" key="2">
    <source>
        <dbReference type="Proteomes" id="UP000016587"/>
    </source>
</evidence>
<accession>T2G5T1</accession>
<proteinExistence type="predicted"/>
<dbReference type="Proteomes" id="UP000016587">
    <property type="component" value="Chromosome"/>
</dbReference>
<dbReference type="PATRIC" id="fig|1121448.10.peg.3"/>
<reference evidence="2" key="2">
    <citation type="submission" date="2013-07" db="EMBL/GenBank/DDBJ databases">
        <authorList>
            <person name="Morais-Silva F.O."/>
            <person name="Rezende A.M."/>
            <person name="Pimentel C."/>
            <person name="Resende D.M."/>
            <person name="Santos C.I."/>
            <person name="Clemente C."/>
            <person name="de Oliveira L.M."/>
            <person name="da Silva S.M."/>
            <person name="Costa D.A."/>
            <person name="Varela-Raposo A."/>
            <person name="Horacio E.C.A."/>
            <person name="Matos M."/>
            <person name="Flores O."/>
            <person name="Ruiz J.C."/>
            <person name="Rodrigues-Pousada C."/>
        </authorList>
    </citation>
    <scope>NUCLEOTIDE SEQUENCE [LARGE SCALE GENOMIC DNA]</scope>
    <source>
        <strain evidence="2">ATCC 19364 / DSM 1382 / NCIMB 9332 / VKM B-1759</strain>
    </source>
</reference>
<dbReference type="eggNOG" id="ENOG502ZGA6">
    <property type="taxonomic scope" value="Bacteria"/>
</dbReference>
<gene>
    <name evidence="1" type="ORF">DGI_0003</name>
</gene>
<sequence length="83" mass="8786">MTLAEKLISRWPSALVARRDFSKFSGGLYSAKTLANADCSGTGPHGAVRVGAQVAYPVEAAASWIISRIGVTQNAPRRREVAA</sequence>
<protein>
    <submittedName>
        <fullName evidence="1">Uncharacterized protein</fullName>
    </submittedName>
</protein>
<dbReference type="HOGENOM" id="CLU_2537078_0_0_7"/>
<reference evidence="1 2" key="1">
    <citation type="journal article" date="2013" name="J. Bacteriol.">
        <title>Roles of HynAB and Ech, the only two hydrogenases found in the model sulfate reducer Desulfovibrio gigas.</title>
        <authorList>
            <person name="Morais-Silva F.O."/>
            <person name="Santos C.I."/>
            <person name="Rodrigues R."/>
            <person name="Pereira I.A."/>
            <person name="Rodrigues-Pousada C."/>
        </authorList>
    </citation>
    <scope>NUCLEOTIDE SEQUENCE [LARGE SCALE GENOMIC DNA]</scope>
    <source>
        <strain evidence="2">ATCC 19364 / DSM 1382 / NCIMB 9332 / VKM B-1759</strain>
    </source>
</reference>
<dbReference type="AlphaFoldDB" id="T2G5T1"/>